<protein>
    <recommendedName>
        <fullName evidence="4">DUF3570 domain-containing protein</fullName>
    </recommendedName>
</protein>
<evidence type="ECO:0000256" key="1">
    <source>
        <dbReference type="SAM" id="MobiDB-lite"/>
    </source>
</evidence>
<sequence length="436" mass="47860">MSISARKPPPAVPASVAAVADAISRAPACSREPETPRMTDQKKRPGSAALQALTAAAMTLPAYQAAAATRDETTRVSLRTALYDEAELDPAQVSSDTTERYDIEVGQFRASAPLGEHFAVALDVAYETMSGASPWFVQPDADGRPVQVMSGATIDDARTDILLSLSRYNEAGRRVSLSLGQSTENDYESHNLGLEVEWEDADKMTAYTLGGGVSSDRITPTDAQTRFPSRPDDEDKQSMTVLGGISQILGPKTVIQTALSVSYLDGYLSDPYKLVSVEDDLRQDARPDGRWTAAWTTRLRRRYAGVGATAHLDYRLYGDDWNVVSHTLSLAWYQGVGERLTLTPSLRYYSQSQAFFYQPFFRARRDDNLYSSDYRLSPYGAVTLGLSGEYRWEQLSLTASFERYDSSGDYAVGSVVTENPGLVDFTVLAVGLQYAF</sequence>
<evidence type="ECO:0000313" key="2">
    <source>
        <dbReference type="EMBL" id="PWN56457.1"/>
    </source>
</evidence>
<organism evidence="2 3">
    <name type="scientific">Abyssibacter profundi</name>
    <dbReference type="NCBI Taxonomy" id="2182787"/>
    <lineage>
        <taxon>Bacteria</taxon>
        <taxon>Pseudomonadati</taxon>
        <taxon>Pseudomonadota</taxon>
        <taxon>Gammaproteobacteria</taxon>
        <taxon>Chromatiales</taxon>
        <taxon>Oceanococcaceae</taxon>
        <taxon>Abyssibacter</taxon>
    </lineage>
</organism>
<keyword evidence="3" id="KW-1185">Reference proteome</keyword>
<accession>A0A363UM20</accession>
<feature type="compositionally biased region" description="Basic and acidic residues" evidence="1">
    <location>
        <begin position="31"/>
        <end position="43"/>
    </location>
</feature>
<evidence type="ECO:0000313" key="3">
    <source>
        <dbReference type="Proteomes" id="UP000251800"/>
    </source>
</evidence>
<dbReference type="AlphaFoldDB" id="A0A363UM20"/>
<dbReference type="Pfam" id="PF12094">
    <property type="entry name" value="DUF3570"/>
    <property type="match status" value="1"/>
</dbReference>
<gene>
    <name evidence="2" type="ORF">DEH80_06365</name>
</gene>
<dbReference type="EMBL" id="QEQK01000005">
    <property type="protein sequence ID" value="PWN56457.1"/>
    <property type="molecule type" value="Genomic_DNA"/>
</dbReference>
<comment type="caution">
    <text evidence="2">The sequence shown here is derived from an EMBL/GenBank/DDBJ whole genome shotgun (WGS) entry which is preliminary data.</text>
</comment>
<feature type="compositionally biased region" description="Polar residues" evidence="1">
    <location>
        <begin position="216"/>
        <end position="227"/>
    </location>
</feature>
<feature type="region of interest" description="Disordered" evidence="1">
    <location>
        <begin position="25"/>
        <end position="47"/>
    </location>
</feature>
<name>A0A363UM20_9GAMM</name>
<feature type="region of interest" description="Disordered" evidence="1">
    <location>
        <begin position="211"/>
        <end position="237"/>
    </location>
</feature>
<evidence type="ECO:0008006" key="4">
    <source>
        <dbReference type="Google" id="ProtNLM"/>
    </source>
</evidence>
<reference evidence="2 3" key="1">
    <citation type="submission" date="2018-05" db="EMBL/GenBank/DDBJ databases">
        <title>Abyssibacter profundi OUC007T gen. nov., sp. nov, a marine bacterium isolated from seawater of the Mariana Trench.</title>
        <authorList>
            <person name="Zhou S."/>
        </authorList>
    </citation>
    <scope>NUCLEOTIDE SEQUENCE [LARGE SCALE GENOMIC DNA]</scope>
    <source>
        <strain evidence="2 3">OUC007</strain>
    </source>
</reference>
<dbReference type="OrthoDB" id="5450709at2"/>
<dbReference type="InterPro" id="IPR021953">
    <property type="entry name" value="DUF3570"/>
</dbReference>
<proteinExistence type="predicted"/>
<dbReference type="SUPFAM" id="SSF56935">
    <property type="entry name" value="Porins"/>
    <property type="match status" value="1"/>
</dbReference>
<dbReference type="Proteomes" id="UP000251800">
    <property type="component" value="Unassembled WGS sequence"/>
</dbReference>